<reference evidence="1" key="1">
    <citation type="submission" date="2024-04" db="EMBL/GenBank/DDBJ databases">
        <authorList>
            <consortium name="Molecular Ecology Group"/>
        </authorList>
    </citation>
    <scope>NUCLEOTIDE SEQUENCE</scope>
</reference>
<dbReference type="AlphaFoldDB" id="A0AAV2N4Y4"/>
<proteinExistence type="predicted"/>
<gene>
    <name evidence="1" type="ORF">LPLAT_LOCUS1457</name>
</gene>
<protein>
    <submittedName>
        <fullName evidence="1">Uncharacterized protein</fullName>
    </submittedName>
</protein>
<accession>A0AAV2N4Y4</accession>
<evidence type="ECO:0000313" key="1">
    <source>
        <dbReference type="EMBL" id="CAL1674933.1"/>
    </source>
</evidence>
<dbReference type="EMBL" id="OZ034833">
    <property type="protein sequence ID" value="CAL1674933.1"/>
    <property type="molecule type" value="Genomic_DNA"/>
</dbReference>
<name>A0AAV2N4Y4_9HYME</name>
<dbReference type="Proteomes" id="UP001497644">
    <property type="component" value="Chromosome 10"/>
</dbReference>
<keyword evidence="2" id="KW-1185">Reference proteome</keyword>
<sequence>MVCEGLMTHVNVTLRRNLDICFEYCELESNPCFLVQIADNRRDQSTMDIAEVEVSLGRFSSRAINVALGTRNKGVEMDQRAELVKTPEGTRTFLCGKFVLRQNDFICTT</sequence>
<evidence type="ECO:0000313" key="2">
    <source>
        <dbReference type="Proteomes" id="UP001497644"/>
    </source>
</evidence>
<organism evidence="1 2">
    <name type="scientific">Lasius platythorax</name>
    <dbReference type="NCBI Taxonomy" id="488582"/>
    <lineage>
        <taxon>Eukaryota</taxon>
        <taxon>Metazoa</taxon>
        <taxon>Ecdysozoa</taxon>
        <taxon>Arthropoda</taxon>
        <taxon>Hexapoda</taxon>
        <taxon>Insecta</taxon>
        <taxon>Pterygota</taxon>
        <taxon>Neoptera</taxon>
        <taxon>Endopterygota</taxon>
        <taxon>Hymenoptera</taxon>
        <taxon>Apocrita</taxon>
        <taxon>Aculeata</taxon>
        <taxon>Formicoidea</taxon>
        <taxon>Formicidae</taxon>
        <taxon>Formicinae</taxon>
        <taxon>Lasius</taxon>
        <taxon>Lasius</taxon>
    </lineage>
</organism>